<dbReference type="Pfam" id="PF25678">
    <property type="entry name" value="DUF7946"/>
    <property type="match status" value="1"/>
</dbReference>
<protein>
    <submittedName>
        <fullName evidence="3">Uncharacterized protein</fullName>
    </submittedName>
</protein>
<dbReference type="Proteomes" id="UP000199118">
    <property type="component" value="Unassembled WGS sequence"/>
</dbReference>
<proteinExistence type="predicted"/>
<dbReference type="EMBL" id="FNMZ01000002">
    <property type="protein sequence ID" value="SDW89957.1"/>
    <property type="molecule type" value="Genomic_DNA"/>
</dbReference>
<evidence type="ECO:0000259" key="1">
    <source>
        <dbReference type="Pfam" id="PF25678"/>
    </source>
</evidence>
<evidence type="ECO:0000259" key="2">
    <source>
        <dbReference type="Pfam" id="PF25679"/>
    </source>
</evidence>
<gene>
    <name evidence="3" type="ORF">SAMN05444336_102671</name>
</gene>
<feature type="domain" description="DUF7947" evidence="2">
    <location>
        <begin position="193"/>
        <end position="273"/>
    </location>
</feature>
<dbReference type="AlphaFoldDB" id="A0A1H2XAX1"/>
<name>A0A1H2XAX1_9RHOB</name>
<dbReference type="InterPro" id="IPR057706">
    <property type="entry name" value="DUF7946"/>
</dbReference>
<evidence type="ECO:0000313" key="4">
    <source>
        <dbReference type="Proteomes" id="UP000199118"/>
    </source>
</evidence>
<keyword evidence="4" id="KW-1185">Reference proteome</keyword>
<dbReference type="InterPro" id="IPR057707">
    <property type="entry name" value="DUF7947"/>
</dbReference>
<accession>A0A1H2XAX1</accession>
<dbReference type="RefSeq" id="WP_143040274.1">
    <property type="nucleotide sequence ID" value="NZ_FNMZ01000002.1"/>
</dbReference>
<dbReference type="Pfam" id="PF25679">
    <property type="entry name" value="DUF7947"/>
    <property type="match status" value="1"/>
</dbReference>
<reference evidence="3 4" key="1">
    <citation type="submission" date="2016-10" db="EMBL/GenBank/DDBJ databases">
        <authorList>
            <person name="de Groot N.N."/>
        </authorList>
    </citation>
    <scope>NUCLEOTIDE SEQUENCE [LARGE SCALE GENOMIC DNA]</scope>
    <source>
        <strain evidence="3 4">DSM 17890</strain>
    </source>
</reference>
<evidence type="ECO:0000313" key="3">
    <source>
        <dbReference type="EMBL" id="SDW89957.1"/>
    </source>
</evidence>
<dbReference type="OrthoDB" id="7836660at2"/>
<feature type="domain" description="DUF7946" evidence="1">
    <location>
        <begin position="13"/>
        <end position="182"/>
    </location>
</feature>
<sequence length="294" mass="32645">MAEIENIWISYALNFDGRDADRNMLEAHSAGQSIEGLSWAIALVLNYGITGRTRYSRDLSKSAKIFISPPRRGSVLYDLNILVQQNPFLALVVGGIAVNVVTPYISGLISYLFNQVVGLGDNPSDELGTFLEKLNRNDLNTITQRIEPPLTRAHAAIGRTAETITLRTGAREIFCFDSNTKENLKSRPTGDFDTIDSNITSFNLLTRNGRLFSNEIDATIPFSLRDFTQHDTTTALILSMEQYSIGRNGHIRITGERVETQAGRLVKYIVGSASQIPPADWIDGVDPLRQRRPS</sequence>
<organism evidence="3 4">
    <name type="scientific">Albimonas donghaensis</name>
    <dbReference type="NCBI Taxonomy" id="356660"/>
    <lineage>
        <taxon>Bacteria</taxon>
        <taxon>Pseudomonadati</taxon>
        <taxon>Pseudomonadota</taxon>
        <taxon>Alphaproteobacteria</taxon>
        <taxon>Rhodobacterales</taxon>
        <taxon>Paracoccaceae</taxon>
        <taxon>Albimonas</taxon>
    </lineage>
</organism>